<dbReference type="Proteomes" id="UP000054279">
    <property type="component" value="Unassembled WGS sequence"/>
</dbReference>
<dbReference type="HOGENOM" id="CLU_2293502_0_0_1"/>
<accession>A0A0C9UH25</accession>
<organism evidence="2 3">
    <name type="scientific">Sphaerobolus stellatus (strain SS14)</name>
    <dbReference type="NCBI Taxonomy" id="990650"/>
    <lineage>
        <taxon>Eukaryota</taxon>
        <taxon>Fungi</taxon>
        <taxon>Dikarya</taxon>
        <taxon>Basidiomycota</taxon>
        <taxon>Agaricomycotina</taxon>
        <taxon>Agaricomycetes</taxon>
        <taxon>Phallomycetidae</taxon>
        <taxon>Geastrales</taxon>
        <taxon>Sphaerobolaceae</taxon>
        <taxon>Sphaerobolus</taxon>
    </lineage>
</organism>
<proteinExistence type="predicted"/>
<evidence type="ECO:0000313" key="2">
    <source>
        <dbReference type="EMBL" id="KIJ24465.1"/>
    </source>
</evidence>
<dbReference type="EMBL" id="KN837486">
    <property type="protein sequence ID" value="KIJ24465.1"/>
    <property type="molecule type" value="Genomic_DNA"/>
</dbReference>
<keyword evidence="3" id="KW-1185">Reference proteome</keyword>
<keyword evidence="1" id="KW-0812">Transmembrane</keyword>
<protein>
    <submittedName>
        <fullName evidence="2">Uncharacterized protein</fullName>
    </submittedName>
</protein>
<reference evidence="2 3" key="1">
    <citation type="submission" date="2014-06" db="EMBL/GenBank/DDBJ databases">
        <title>Evolutionary Origins and Diversification of the Mycorrhizal Mutualists.</title>
        <authorList>
            <consortium name="DOE Joint Genome Institute"/>
            <consortium name="Mycorrhizal Genomics Consortium"/>
            <person name="Kohler A."/>
            <person name="Kuo A."/>
            <person name="Nagy L.G."/>
            <person name="Floudas D."/>
            <person name="Copeland A."/>
            <person name="Barry K.W."/>
            <person name="Cichocki N."/>
            <person name="Veneault-Fourrey C."/>
            <person name="LaButti K."/>
            <person name="Lindquist E.A."/>
            <person name="Lipzen A."/>
            <person name="Lundell T."/>
            <person name="Morin E."/>
            <person name="Murat C."/>
            <person name="Riley R."/>
            <person name="Ohm R."/>
            <person name="Sun H."/>
            <person name="Tunlid A."/>
            <person name="Henrissat B."/>
            <person name="Grigoriev I.V."/>
            <person name="Hibbett D.S."/>
            <person name="Martin F."/>
        </authorList>
    </citation>
    <scope>NUCLEOTIDE SEQUENCE [LARGE SCALE GENOMIC DNA]</scope>
    <source>
        <strain evidence="2 3">SS14</strain>
    </source>
</reference>
<sequence length="101" mass="11411">MSRCRTVTPSHRRRRRCIPAATQAVSSVDNLRLKSLCLLHEDCPGEELLKSRRIRFLNLGPFDLLLFPFMFPVLLSVTARNSGQGEACWSSSDAMMVEDNS</sequence>
<evidence type="ECO:0000313" key="3">
    <source>
        <dbReference type="Proteomes" id="UP000054279"/>
    </source>
</evidence>
<keyword evidence="1" id="KW-0472">Membrane</keyword>
<name>A0A0C9UH25_SPHS4</name>
<dbReference type="AlphaFoldDB" id="A0A0C9UH25"/>
<keyword evidence="1" id="KW-1133">Transmembrane helix</keyword>
<evidence type="ECO:0000256" key="1">
    <source>
        <dbReference type="SAM" id="Phobius"/>
    </source>
</evidence>
<feature type="transmembrane region" description="Helical" evidence="1">
    <location>
        <begin position="56"/>
        <end position="75"/>
    </location>
</feature>
<gene>
    <name evidence="2" type="ORF">M422DRAFT_274733</name>
</gene>